<evidence type="ECO:0000313" key="2">
    <source>
        <dbReference type="Proteomes" id="UP001162992"/>
    </source>
</evidence>
<reference evidence="2" key="1">
    <citation type="journal article" date="2024" name="Proc. Natl. Acad. Sci. U.S.A.">
        <title>Extraordinary preservation of gene collinearity over three hundred million years revealed in homosporous lycophytes.</title>
        <authorList>
            <person name="Li C."/>
            <person name="Wickell D."/>
            <person name="Kuo L.Y."/>
            <person name="Chen X."/>
            <person name="Nie B."/>
            <person name="Liao X."/>
            <person name="Peng D."/>
            <person name="Ji J."/>
            <person name="Jenkins J."/>
            <person name="Williams M."/>
            <person name="Shu S."/>
            <person name="Plott C."/>
            <person name="Barry K."/>
            <person name="Rajasekar S."/>
            <person name="Grimwood J."/>
            <person name="Han X."/>
            <person name="Sun S."/>
            <person name="Hou Z."/>
            <person name="He W."/>
            <person name="Dai G."/>
            <person name="Sun C."/>
            <person name="Schmutz J."/>
            <person name="Leebens-Mack J.H."/>
            <person name="Li F.W."/>
            <person name="Wang L."/>
        </authorList>
    </citation>
    <scope>NUCLEOTIDE SEQUENCE [LARGE SCALE GENOMIC DNA]</scope>
    <source>
        <strain evidence="2">cv. PW_Plant_1</strain>
    </source>
</reference>
<gene>
    <name evidence="1" type="ORF">O6H91_02G020900</name>
</gene>
<evidence type="ECO:0000313" key="1">
    <source>
        <dbReference type="EMBL" id="KAJ7564530.1"/>
    </source>
</evidence>
<proteinExistence type="predicted"/>
<dbReference type="Proteomes" id="UP001162992">
    <property type="component" value="Chromosome 2"/>
</dbReference>
<sequence>MMVENGSLGSANGGAPVGDIPDNANEHCPGTEAEAAGKAAACQGCPNQQVCATAPKGPDPDLVAIGERMSSIKHKILVLSGKGGVGKSTVASQLSFALAAMDKQVGLLDIDICGPSIPKMLGLEGQEIHQSNLGWSPVYVEDNLGVMSIGFMLPDPDEAVIWRGPRKNGLIKQFLKDVFWGDLDYLIVDAPPGTSDEHISIAQYLKATNVDGAIIVTTPQEVSIIDVRKEVNFCKKVGLPILGVVENMSGLQQPLASFEFKTITNDGEEKDVTGEITQQLQAACPDLLSVFAYTEIFYAAGGGAQKMAKEMGIPFLGCIPLDPRLSKAAEEGRSCFIDLECKSSAAALQRIIKKVLHAQNTSVSC</sequence>
<name>A0ACC2EDQ1_DIPCM</name>
<protein>
    <submittedName>
        <fullName evidence="1">Uncharacterized protein</fullName>
    </submittedName>
</protein>
<organism evidence="1 2">
    <name type="scientific">Diphasiastrum complanatum</name>
    <name type="common">Issler's clubmoss</name>
    <name type="synonym">Lycopodium complanatum</name>
    <dbReference type="NCBI Taxonomy" id="34168"/>
    <lineage>
        <taxon>Eukaryota</taxon>
        <taxon>Viridiplantae</taxon>
        <taxon>Streptophyta</taxon>
        <taxon>Embryophyta</taxon>
        <taxon>Tracheophyta</taxon>
        <taxon>Lycopodiopsida</taxon>
        <taxon>Lycopodiales</taxon>
        <taxon>Lycopodiaceae</taxon>
        <taxon>Lycopodioideae</taxon>
        <taxon>Diphasiastrum</taxon>
    </lineage>
</organism>
<keyword evidence="2" id="KW-1185">Reference proteome</keyword>
<comment type="caution">
    <text evidence="1">The sequence shown here is derived from an EMBL/GenBank/DDBJ whole genome shotgun (WGS) entry which is preliminary data.</text>
</comment>
<accession>A0ACC2EDQ1</accession>
<dbReference type="EMBL" id="CM055093">
    <property type="protein sequence ID" value="KAJ7564530.1"/>
    <property type="molecule type" value="Genomic_DNA"/>
</dbReference>